<accession>A0AB34TAS3</accession>
<comment type="caution">
    <text evidence="2">The sequence shown here is derived from an EMBL/GenBank/DDBJ whole genome shotgun (WGS) entry which is preliminary data.</text>
</comment>
<feature type="transmembrane region" description="Helical" evidence="1">
    <location>
        <begin position="9"/>
        <end position="30"/>
    </location>
</feature>
<dbReference type="Proteomes" id="UP000037239">
    <property type="component" value="Unassembled WGS sequence"/>
</dbReference>
<proteinExistence type="predicted"/>
<dbReference type="EMBL" id="AWFK01000004">
    <property type="protein sequence ID" value="KOA51135.1"/>
    <property type="molecule type" value="Genomic_DNA"/>
</dbReference>
<dbReference type="AlphaFoldDB" id="A0AB34TAS3"/>
<evidence type="ECO:0000313" key="2">
    <source>
        <dbReference type="EMBL" id="KOA51135.1"/>
    </source>
</evidence>
<evidence type="ECO:0000256" key="1">
    <source>
        <dbReference type="SAM" id="Phobius"/>
    </source>
</evidence>
<gene>
    <name evidence="2" type="ORF">BAAM0483_02730</name>
</gene>
<protein>
    <submittedName>
        <fullName evidence="2">Uncharacterized protein</fullName>
    </submittedName>
</protein>
<keyword evidence="1" id="KW-0812">Transmembrane</keyword>
<name>A0AB34TAS3_9BIFI</name>
<keyword evidence="1" id="KW-1133">Transmembrane helix</keyword>
<reference evidence="2 3" key="1">
    <citation type="journal article" date="2015" name="Int J Genomics">
        <title>Comparative Genomics Revealed Genetic Diversity and Species/Strain-Level Differences in Carbohydrate Metabolism of Three Probiotic Bifidobacterial Species.</title>
        <authorList>
            <person name="Odamaki T."/>
            <person name="Horigome A."/>
            <person name="Sugahara H."/>
            <person name="Hashikura N."/>
            <person name="Minami J."/>
            <person name="Xiao J.Z."/>
            <person name="Abe F."/>
        </authorList>
    </citation>
    <scope>NUCLEOTIDE SEQUENCE [LARGE SCALE GENOMIC DNA]</scope>
    <source>
        <strain evidence="2 3">MCC 0483</strain>
    </source>
</reference>
<keyword evidence="1" id="KW-0472">Membrane</keyword>
<evidence type="ECO:0000313" key="3">
    <source>
        <dbReference type="Proteomes" id="UP000037239"/>
    </source>
</evidence>
<organism evidence="2 3">
    <name type="scientific">Bifidobacterium animalis subsp. animalis MCC 0483</name>
    <dbReference type="NCBI Taxonomy" id="1365955"/>
    <lineage>
        <taxon>Bacteria</taxon>
        <taxon>Bacillati</taxon>
        <taxon>Actinomycetota</taxon>
        <taxon>Actinomycetes</taxon>
        <taxon>Bifidobacteriales</taxon>
        <taxon>Bifidobacteriaceae</taxon>
        <taxon>Bifidobacterium</taxon>
    </lineage>
</organism>
<sequence>MAQSRKYRSLIRSCILLCLLYFTMEALYFAPSLGPDTTWYGMVQFLARIF</sequence>